<feature type="signal peptide" evidence="13">
    <location>
        <begin position="1"/>
        <end position="19"/>
    </location>
</feature>
<dbReference type="Gene3D" id="3.30.980.10">
    <property type="entry name" value="Threonyl-trna Synthetase, Chain A, domain 2"/>
    <property type="match status" value="1"/>
</dbReference>
<dbReference type="InterPro" id="IPR018163">
    <property type="entry name" value="Thr/Ala-tRNA-synth_IIc_edit"/>
</dbReference>
<dbReference type="GO" id="GO:0006435">
    <property type="term" value="P:threonyl-tRNA aminoacylation"/>
    <property type="evidence" value="ECO:0007669"/>
    <property type="project" value="InterPro"/>
</dbReference>
<evidence type="ECO:0000256" key="13">
    <source>
        <dbReference type="SAM" id="SignalP"/>
    </source>
</evidence>
<dbReference type="SUPFAM" id="SSF55186">
    <property type="entry name" value="ThrRS/AlaRS common domain"/>
    <property type="match status" value="1"/>
</dbReference>
<dbReference type="PRINTS" id="PR01047">
    <property type="entry name" value="TRNASYNTHTHR"/>
</dbReference>
<dbReference type="Gene3D" id="3.30.54.20">
    <property type="match status" value="1"/>
</dbReference>
<dbReference type="PANTHER" id="PTHR11451:SF44">
    <property type="entry name" value="THREONINE--TRNA LIGASE, CHLOROPLASTIC_MITOCHONDRIAL 2"/>
    <property type="match status" value="1"/>
</dbReference>
<dbReference type="GO" id="GO:0004829">
    <property type="term" value="F:threonine-tRNA ligase activity"/>
    <property type="evidence" value="ECO:0007669"/>
    <property type="project" value="UniProtKB-EC"/>
</dbReference>
<evidence type="ECO:0000313" key="15">
    <source>
        <dbReference type="EMBL" id="KAL1526687.1"/>
    </source>
</evidence>
<feature type="chain" id="PRO_5044240669" description="threonine--tRNA ligase" evidence="13">
    <location>
        <begin position="20"/>
        <end position="668"/>
    </location>
</feature>
<keyword evidence="9" id="KW-0030">Aminoacyl-tRNA synthetase</keyword>
<comment type="catalytic activity">
    <reaction evidence="11">
        <text>tRNA(Thr) + L-threonine + ATP = L-threonyl-tRNA(Thr) + AMP + diphosphate + H(+)</text>
        <dbReference type="Rhea" id="RHEA:24624"/>
        <dbReference type="Rhea" id="RHEA-COMP:9670"/>
        <dbReference type="Rhea" id="RHEA-COMP:9704"/>
        <dbReference type="ChEBI" id="CHEBI:15378"/>
        <dbReference type="ChEBI" id="CHEBI:30616"/>
        <dbReference type="ChEBI" id="CHEBI:33019"/>
        <dbReference type="ChEBI" id="CHEBI:57926"/>
        <dbReference type="ChEBI" id="CHEBI:78442"/>
        <dbReference type="ChEBI" id="CHEBI:78534"/>
        <dbReference type="ChEBI" id="CHEBI:456215"/>
        <dbReference type="EC" id="6.1.1.3"/>
    </reaction>
</comment>
<gene>
    <name evidence="15" type="ORF">AB1Y20_015389</name>
</gene>
<evidence type="ECO:0000256" key="7">
    <source>
        <dbReference type="ARBA" id="ARBA00022840"/>
    </source>
</evidence>
<dbReference type="InterPro" id="IPR006195">
    <property type="entry name" value="aa-tRNA-synth_II"/>
</dbReference>
<name>A0AB34K016_PRYPA</name>
<keyword evidence="7" id="KW-0067">ATP-binding</keyword>
<dbReference type="SUPFAM" id="SSF55681">
    <property type="entry name" value="Class II aaRS and biotin synthetases"/>
    <property type="match status" value="1"/>
</dbReference>
<evidence type="ECO:0000313" key="16">
    <source>
        <dbReference type="Proteomes" id="UP001515480"/>
    </source>
</evidence>
<dbReference type="Pfam" id="PF00587">
    <property type="entry name" value="tRNA-synt_2b"/>
    <property type="match status" value="1"/>
</dbReference>
<evidence type="ECO:0000256" key="5">
    <source>
        <dbReference type="ARBA" id="ARBA00022741"/>
    </source>
</evidence>
<dbReference type="InterPro" id="IPR045864">
    <property type="entry name" value="aa-tRNA-synth_II/BPL/LPL"/>
</dbReference>
<dbReference type="Pfam" id="PF07973">
    <property type="entry name" value="tRNA_SAD"/>
    <property type="match status" value="1"/>
</dbReference>
<comment type="similarity">
    <text evidence="1">Belongs to the class-II aminoacyl-tRNA synthetase family.</text>
</comment>
<dbReference type="PROSITE" id="PS50862">
    <property type="entry name" value="AA_TRNA_LIGASE_II"/>
    <property type="match status" value="1"/>
</dbReference>
<dbReference type="NCBIfam" id="TIGR00418">
    <property type="entry name" value="thrS"/>
    <property type="match status" value="1"/>
</dbReference>
<dbReference type="PANTHER" id="PTHR11451">
    <property type="entry name" value="THREONINE-TRNA LIGASE"/>
    <property type="match status" value="1"/>
</dbReference>
<dbReference type="Pfam" id="PF03129">
    <property type="entry name" value="HGTP_anticodon"/>
    <property type="match status" value="1"/>
</dbReference>
<dbReference type="SUPFAM" id="SSF52954">
    <property type="entry name" value="Class II aaRS ABD-related"/>
    <property type="match status" value="1"/>
</dbReference>
<dbReference type="InterPro" id="IPR012947">
    <property type="entry name" value="tRNA_SAD"/>
</dbReference>
<keyword evidence="6" id="KW-0862">Zinc</keyword>
<dbReference type="GO" id="GO:0005524">
    <property type="term" value="F:ATP binding"/>
    <property type="evidence" value="ECO:0007669"/>
    <property type="project" value="UniProtKB-KW"/>
</dbReference>
<keyword evidence="16" id="KW-1185">Reference proteome</keyword>
<keyword evidence="8" id="KW-0648">Protein biosynthesis</keyword>
<dbReference type="Proteomes" id="UP001515480">
    <property type="component" value="Unassembled WGS sequence"/>
</dbReference>
<evidence type="ECO:0000256" key="8">
    <source>
        <dbReference type="ARBA" id="ARBA00022917"/>
    </source>
</evidence>
<evidence type="ECO:0000256" key="4">
    <source>
        <dbReference type="ARBA" id="ARBA00022723"/>
    </source>
</evidence>
<dbReference type="AlphaFoldDB" id="A0AB34K016"/>
<feature type="region of interest" description="Disordered" evidence="12">
    <location>
        <begin position="51"/>
        <end position="72"/>
    </location>
</feature>
<evidence type="ECO:0000256" key="9">
    <source>
        <dbReference type="ARBA" id="ARBA00023146"/>
    </source>
</evidence>
<evidence type="ECO:0000256" key="1">
    <source>
        <dbReference type="ARBA" id="ARBA00008226"/>
    </source>
</evidence>
<feature type="domain" description="Aminoacyl-transfer RNA synthetases class-II family profile" evidence="14">
    <location>
        <begin position="258"/>
        <end position="563"/>
    </location>
</feature>
<organism evidence="15 16">
    <name type="scientific">Prymnesium parvum</name>
    <name type="common">Toxic golden alga</name>
    <dbReference type="NCBI Taxonomy" id="97485"/>
    <lineage>
        <taxon>Eukaryota</taxon>
        <taxon>Haptista</taxon>
        <taxon>Haptophyta</taxon>
        <taxon>Prymnesiophyceae</taxon>
        <taxon>Prymnesiales</taxon>
        <taxon>Prymnesiaceae</taxon>
        <taxon>Prymnesium</taxon>
    </lineage>
</organism>
<dbReference type="GO" id="GO:0046872">
    <property type="term" value="F:metal ion binding"/>
    <property type="evidence" value="ECO:0007669"/>
    <property type="project" value="UniProtKB-KW"/>
</dbReference>
<keyword evidence="4" id="KW-0479">Metal-binding</keyword>
<dbReference type="InterPro" id="IPR002314">
    <property type="entry name" value="aa-tRNA-synt_IIb"/>
</dbReference>
<comment type="caution">
    <text evidence="15">The sequence shown here is derived from an EMBL/GenBank/DDBJ whole genome shotgun (WGS) entry which is preliminary data.</text>
</comment>
<evidence type="ECO:0000256" key="3">
    <source>
        <dbReference type="ARBA" id="ARBA00022598"/>
    </source>
</evidence>
<dbReference type="InterPro" id="IPR033728">
    <property type="entry name" value="ThrRS_core"/>
</dbReference>
<dbReference type="Gene3D" id="3.30.930.10">
    <property type="entry name" value="Bira Bifunctional Protein, Domain 2"/>
    <property type="match status" value="1"/>
</dbReference>
<keyword evidence="5" id="KW-0547">Nucleotide-binding</keyword>
<dbReference type="InterPro" id="IPR002320">
    <property type="entry name" value="Thr-tRNA-ligase_IIa"/>
</dbReference>
<keyword evidence="13" id="KW-0732">Signal</keyword>
<reference evidence="15 16" key="1">
    <citation type="journal article" date="2024" name="Science">
        <title>Giant polyketide synthase enzymes in the biosynthesis of giant marine polyether toxins.</title>
        <authorList>
            <person name="Fallon T.R."/>
            <person name="Shende V.V."/>
            <person name="Wierzbicki I.H."/>
            <person name="Pendleton A.L."/>
            <person name="Watervoot N.F."/>
            <person name="Auber R.P."/>
            <person name="Gonzalez D.J."/>
            <person name="Wisecaver J.H."/>
            <person name="Moore B.S."/>
        </authorList>
    </citation>
    <scope>NUCLEOTIDE SEQUENCE [LARGE SCALE GENOMIC DNA]</scope>
    <source>
        <strain evidence="15 16">12B1</strain>
    </source>
</reference>
<evidence type="ECO:0000256" key="2">
    <source>
        <dbReference type="ARBA" id="ARBA00013163"/>
    </source>
</evidence>
<accession>A0AB34K016</accession>
<dbReference type="EC" id="6.1.1.3" evidence="2"/>
<dbReference type="GO" id="GO:0005737">
    <property type="term" value="C:cytoplasm"/>
    <property type="evidence" value="ECO:0007669"/>
    <property type="project" value="InterPro"/>
</dbReference>
<dbReference type="CDD" id="cd00771">
    <property type="entry name" value="ThrRS_core"/>
    <property type="match status" value="1"/>
</dbReference>
<dbReference type="SMART" id="SM00863">
    <property type="entry name" value="tRNA_SAD"/>
    <property type="match status" value="1"/>
</dbReference>
<dbReference type="HAMAP" id="MF_00184">
    <property type="entry name" value="Thr_tRNA_synth"/>
    <property type="match status" value="1"/>
</dbReference>
<dbReference type="EMBL" id="JBGBPQ010000003">
    <property type="protein sequence ID" value="KAL1526687.1"/>
    <property type="molecule type" value="Genomic_DNA"/>
</dbReference>
<sequence length="668" mass="75298">MPWAMTALRAALVLRASAAAFIAHRVPRASFHVASPACTRGRLVELVAPTDSPKEAEAEAEAEYSPPVRLPSNDESDRLLRIRHSTAHVMAMAVQSLYKGTKIAIGPWIEKGFYYDFDPPEPFQDKDLRRIKKQMDKIIQQKLPFVEEVVTREEAERRIRAQDEPYKLEVLRRIKGDRITIYHLSKQQDGWWDLCAGPHVATTGDLPAEAIELESIAGAYLFGDENGPMLQRVYGTAWETKEQLEEYKRLQAEARRRDHRTLGKQLNLFSIQQAAGGGLVFWHPKGATMRNLMEEYWKKAHVRGGYELLNTPHMASIDLWKTSGHYEFYKDDMFDQMEVEGSEYQIKPMNCPFHVLVFKDSPRSYRDLPIRWAELGTVYRYERSGSLNGLFRVRGFTQDDAHIFCLPSQLTGEILSVLDLTEQILSKFGFTEYEIMLSTRPEKAIGSDEIWTLATRALEDALHSKGWSFGVDEGGGAFYGPKIDIKIKDAIGRLWQCSTIQADFNLPERFGLEYTGADGKKDQPIMLHRAIFGSLERFFGVLIESTAGDFPFWIAPVQLRLLPVSDDFLPYCEQVAREAQQAGLRVEVDPGGRSLGKQIKIANQDKLPCYAIVGAKEVELESLSISCRKEGVGVVSLGAIPYKTVVGQMEAAAKEGVGAIDVVLAREE</sequence>
<dbReference type="FunFam" id="3.30.930.10:FF:000002">
    <property type="entry name" value="Threonine--tRNA ligase"/>
    <property type="match status" value="1"/>
</dbReference>
<evidence type="ECO:0000259" key="14">
    <source>
        <dbReference type="PROSITE" id="PS50862"/>
    </source>
</evidence>
<dbReference type="InterPro" id="IPR004154">
    <property type="entry name" value="Anticodon-bd"/>
</dbReference>
<dbReference type="Gene3D" id="3.40.50.800">
    <property type="entry name" value="Anticodon-binding domain"/>
    <property type="match status" value="1"/>
</dbReference>
<evidence type="ECO:0000256" key="6">
    <source>
        <dbReference type="ARBA" id="ARBA00022833"/>
    </source>
</evidence>
<proteinExistence type="inferred from homology"/>
<dbReference type="InterPro" id="IPR036621">
    <property type="entry name" value="Anticodon-bd_dom_sf"/>
</dbReference>
<protein>
    <recommendedName>
        <fullName evidence="2">threonine--tRNA ligase</fullName>
        <ecNumber evidence="2">6.1.1.3</ecNumber>
    </recommendedName>
    <alternativeName>
        <fullName evidence="10">Threonyl-tRNA synthetase</fullName>
    </alternativeName>
</protein>
<evidence type="ECO:0000256" key="12">
    <source>
        <dbReference type="SAM" id="MobiDB-lite"/>
    </source>
</evidence>
<evidence type="ECO:0000256" key="10">
    <source>
        <dbReference type="ARBA" id="ARBA00031900"/>
    </source>
</evidence>
<keyword evidence="3" id="KW-0436">Ligase</keyword>
<evidence type="ECO:0000256" key="11">
    <source>
        <dbReference type="ARBA" id="ARBA00049515"/>
    </source>
</evidence>